<dbReference type="SMART" id="SM00387">
    <property type="entry name" value="HATPase_c"/>
    <property type="match status" value="1"/>
</dbReference>
<dbReference type="InterPro" id="IPR005467">
    <property type="entry name" value="His_kinase_dom"/>
</dbReference>
<dbReference type="GO" id="GO:0000155">
    <property type="term" value="F:phosphorelay sensor kinase activity"/>
    <property type="evidence" value="ECO:0007669"/>
    <property type="project" value="InterPro"/>
</dbReference>
<reference evidence="8 9" key="1">
    <citation type="submission" date="2018-04" db="EMBL/GenBank/DDBJ databases">
        <title>Pedobacter chongqingensis sp. nov., isolated from a rottenly hemp rope.</title>
        <authorList>
            <person name="Cai Y."/>
        </authorList>
    </citation>
    <scope>NUCLEOTIDE SEQUENCE [LARGE SCALE GENOMIC DNA]</scope>
    <source>
        <strain evidence="8 9">FJ4-8</strain>
    </source>
</reference>
<dbReference type="EC" id="2.7.13.3" evidence="2"/>
<keyword evidence="6" id="KW-0812">Transmembrane</keyword>
<dbReference type="Pfam" id="PF02518">
    <property type="entry name" value="HATPase_c"/>
    <property type="match status" value="1"/>
</dbReference>
<keyword evidence="4" id="KW-0808">Transferase</keyword>
<feature type="transmembrane region" description="Helical" evidence="6">
    <location>
        <begin position="103"/>
        <end position="122"/>
    </location>
</feature>
<accession>A0A2U2PM91</accession>
<comment type="caution">
    <text evidence="8">The sequence shown here is derived from an EMBL/GenBank/DDBJ whole genome shotgun (WGS) entry which is preliminary data.</text>
</comment>
<dbReference type="SUPFAM" id="SSF55874">
    <property type="entry name" value="ATPase domain of HSP90 chaperone/DNA topoisomerase II/histidine kinase"/>
    <property type="match status" value="1"/>
</dbReference>
<dbReference type="PRINTS" id="PR00344">
    <property type="entry name" value="BCTRLSENSOR"/>
</dbReference>
<dbReference type="Gene3D" id="1.10.287.130">
    <property type="match status" value="1"/>
</dbReference>
<evidence type="ECO:0000259" key="7">
    <source>
        <dbReference type="PROSITE" id="PS50109"/>
    </source>
</evidence>
<evidence type="ECO:0000256" key="1">
    <source>
        <dbReference type="ARBA" id="ARBA00000085"/>
    </source>
</evidence>
<dbReference type="SMART" id="SM00388">
    <property type="entry name" value="HisKA"/>
    <property type="match status" value="1"/>
</dbReference>
<evidence type="ECO:0000256" key="4">
    <source>
        <dbReference type="ARBA" id="ARBA00022679"/>
    </source>
</evidence>
<evidence type="ECO:0000256" key="6">
    <source>
        <dbReference type="SAM" id="Phobius"/>
    </source>
</evidence>
<evidence type="ECO:0000256" key="2">
    <source>
        <dbReference type="ARBA" id="ARBA00012438"/>
    </source>
</evidence>
<evidence type="ECO:0000313" key="8">
    <source>
        <dbReference type="EMBL" id="PWG82517.1"/>
    </source>
</evidence>
<dbReference type="Pfam" id="PF00512">
    <property type="entry name" value="HisKA"/>
    <property type="match status" value="1"/>
</dbReference>
<dbReference type="InterPro" id="IPR003661">
    <property type="entry name" value="HisK_dim/P_dom"/>
</dbReference>
<dbReference type="GO" id="GO:0007234">
    <property type="term" value="P:osmosensory signaling via phosphorelay pathway"/>
    <property type="evidence" value="ECO:0007669"/>
    <property type="project" value="TreeGrafter"/>
</dbReference>
<dbReference type="InterPro" id="IPR004358">
    <property type="entry name" value="Sig_transdc_His_kin-like_C"/>
</dbReference>
<evidence type="ECO:0000256" key="3">
    <source>
        <dbReference type="ARBA" id="ARBA00022553"/>
    </source>
</evidence>
<dbReference type="PANTHER" id="PTHR42878:SF15">
    <property type="entry name" value="BACTERIOPHYTOCHROME"/>
    <property type="match status" value="1"/>
</dbReference>
<dbReference type="PROSITE" id="PS50109">
    <property type="entry name" value="HIS_KIN"/>
    <property type="match status" value="1"/>
</dbReference>
<proteinExistence type="predicted"/>
<dbReference type="Proteomes" id="UP000245647">
    <property type="component" value="Unassembled WGS sequence"/>
</dbReference>
<organism evidence="8 9">
    <name type="scientific">Pararcticibacter amylolyticus</name>
    <dbReference type="NCBI Taxonomy" id="2173175"/>
    <lineage>
        <taxon>Bacteria</taxon>
        <taxon>Pseudomonadati</taxon>
        <taxon>Bacteroidota</taxon>
        <taxon>Sphingobacteriia</taxon>
        <taxon>Sphingobacteriales</taxon>
        <taxon>Sphingobacteriaceae</taxon>
        <taxon>Pararcticibacter</taxon>
    </lineage>
</organism>
<dbReference type="AlphaFoldDB" id="A0A2U2PM91"/>
<evidence type="ECO:0000256" key="5">
    <source>
        <dbReference type="ARBA" id="ARBA00022777"/>
    </source>
</evidence>
<dbReference type="SUPFAM" id="SSF47384">
    <property type="entry name" value="Homodimeric domain of signal transducing histidine kinase"/>
    <property type="match status" value="1"/>
</dbReference>
<keyword evidence="3" id="KW-0597">Phosphoprotein</keyword>
<keyword evidence="6" id="KW-1133">Transmembrane helix</keyword>
<gene>
    <name evidence="8" type="ORF">DDR33_01225</name>
</gene>
<dbReference type="Gene3D" id="3.30.565.10">
    <property type="entry name" value="Histidine kinase-like ATPase, C-terminal domain"/>
    <property type="match status" value="1"/>
</dbReference>
<feature type="transmembrane region" description="Helical" evidence="6">
    <location>
        <begin position="73"/>
        <end position="91"/>
    </location>
</feature>
<keyword evidence="9" id="KW-1185">Reference proteome</keyword>
<dbReference type="GO" id="GO:0030295">
    <property type="term" value="F:protein kinase activator activity"/>
    <property type="evidence" value="ECO:0007669"/>
    <property type="project" value="TreeGrafter"/>
</dbReference>
<dbReference type="EMBL" id="QEAS01000001">
    <property type="protein sequence ID" value="PWG82517.1"/>
    <property type="molecule type" value="Genomic_DNA"/>
</dbReference>
<sequence length="410" mass="45927">MAVVLIACIIPSILLLTSPGPDTPAFINFAGYKSSGPLYLLWHVSGISSVIATVGFCLFARLRTHFAPPLTRLILLSSIPSVLAEGFMTIHRLPFDISFNIAWILRFTSCIVPLLAIAIHYLRAHQKKKDLIQSLQDEISERIIIQKKLEDREIFLVKTQEQLKRNIEELTRSNLELEQFAYTASHDIKEPLRKIQAFGNILLKNCASELSTDAGNYLSRMINASERLQTMIDDLLMLSTPTEKDTCLRPVKLNDLVAGILADLEYTIEQKGARFDISVNITVSGIPAQIRQLLYNLISNSLKFSKKDTPPFIQIVSEVVSLVPKNTDTAGQAVPKKFYKIEVRDNGIGFDTQKSEKIFNKFERLHSRSEYEGTGLGLALCKKITENHSGCIVAEGKENDGACFRIYLPV</sequence>
<feature type="transmembrane region" description="Helical" evidence="6">
    <location>
        <begin position="39"/>
        <end position="61"/>
    </location>
</feature>
<name>A0A2U2PM91_9SPHI</name>
<keyword evidence="5" id="KW-0418">Kinase</keyword>
<dbReference type="InterPro" id="IPR036890">
    <property type="entry name" value="HATPase_C_sf"/>
</dbReference>
<dbReference type="InterPro" id="IPR050351">
    <property type="entry name" value="BphY/WalK/GraS-like"/>
</dbReference>
<keyword evidence="6" id="KW-0472">Membrane</keyword>
<dbReference type="CDD" id="cd00082">
    <property type="entry name" value="HisKA"/>
    <property type="match status" value="1"/>
</dbReference>
<evidence type="ECO:0000313" key="9">
    <source>
        <dbReference type="Proteomes" id="UP000245647"/>
    </source>
</evidence>
<comment type="catalytic activity">
    <reaction evidence="1">
        <text>ATP + protein L-histidine = ADP + protein N-phospho-L-histidine.</text>
        <dbReference type="EC" id="2.7.13.3"/>
    </reaction>
</comment>
<dbReference type="GO" id="GO:0000156">
    <property type="term" value="F:phosphorelay response regulator activity"/>
    <property type="evidence" value="ECO:0007669"/>
    <property type="project" value="TreeGrafter"/>
</dbReference>
<dbReference type="InterPro" id="IPR003594">
    <property type="entry name" value="HATPase_dom"/>
</dbReference>
<protein>
    <recommendedName>
        <fullName evidence="2">histidine kinase</fullName>
        <ecNumber evidence="2">2.7.13.3</ecNumber>
    </recommendedName>
</protein>
<feature type="domain" description="Histidine kinase" evidence="7">
    <location>
        <begin position="183"/>
        <end position="410"/>
    </location>
</feature>
<dbReference type="PANTHER" id="PTHR42878">
    <property type="entry name" value="TWO-COMPONENT HISTIDINE KINASE"/>
    <property type="match status" value="1"/>
</dbReference>
<dbReference type="InterPro" id="IPR036097">
    <property type="entry name" value="HisK_dim/P_sf"/>
</dbReference>